<reference evidence="6 7" key="1">
    <citation type="submission" date="2019-04" db="EMBL/GenBank/DDBJ databases">
        <title>Streptomyces oryziradicis sp. nov., a novel actinomycete isolated from rhizosphere soil of rice (Oryza sativa L.).</title>
        <authorList>
            <person name="Li C."/>
        </authorList>
    </citation>
    <scope>NUCLEOTIDE SEQUENCE [LARGE SCALE GENOMIC DNA]</scope>
    <source>
        <strain evidence="6 7">NEAU-C40</strain>
    </source>
</reference>
<dbReference type="GO" id="GO:0016987">
    <property type="term" value="F:sigma factor activity"/>
    <property type="evidence" value="ECO:0007669"/>
    <property type="project" value="UniProtKB-KW"/>
</dbReference>
<keyword evidence="2" id="KW-0805">Transcription regulation</keyword>
<dbReference type="GO" id="GO:0006352">
    <property type="term" value="P:DNA-templated transcription initiation"/>
    <property type="evidence" value="ECO:0007669"/>
    <property type="project" value="InterPro"/>
</dbReference>
<keyword evidence="7" id="KW-1185">Reference proteome</keyword>
<evidence type="ECO:0000313" key="7">
    <source>
        <dbReference type="Proteomes" id="UP000305778"/>
    </source>
</evidence>
<dbReference type="InterPro" id="IPR013249">
    <property type="entry name" value="RNA_pol_sigma70_r4_t2"/>
</dbReference>
<keyword evidence="4" id="KW-0804">Transcription</keyword>
<sequence>MLLSHLDTGRRSAFVLTQLLDLSYEEAAQVCGCPVTIRSRVARARADLIKALGADRAAPPS</sequence>
<comment type="caution">
    <text evidence="6">The sequence shown here is derived from an EMBL/GenBank/DDBJ whole genome shotgun (WGS) entry which is preliminary data.</text>
</comment>
<dbReference type="EMBL" id="SUMC01000092">
    <property type="protein sequence ID" value="TKA00004.1"/>
    <property type="molecule type" value="Genomic_DNA"/>
</dbReference>
<dbReference type="SUPFAM" id="SSF88659">
    <property type="entry name" value="Sigma3 and sigma4 domains of RNA polymerase sigma factors"/>
    <property type="match status" value="1"/>
</dbReference>
<evidence type="ECO:0000256" key="4">
    <source>
        <dbReference type="ARBA" id="ARBA00023163"/>
    </source>
</evidence>
<dbReference type="GO" id="GO:0003677">
    <property type="term" value="F:DNA binding"/>
    <property type="evidence" value="ECO:0007669"/>
    <property type="project" value="InterPro"/>
</dbReference>
<evidence type="ECO:0000313" key="6">
    <source>
        <dbReference type="EMBL" id="TKA00004.1"/>
    </source>
</evidence>
<gene>
    <name evidence="6" type="ORF">FCI23_43870</name>
</gene>
<name>A0A4U0RUU8_9ACTN</name>
<evidence type="ECO:0000256" key="2">
    <source>
        <dbReference type="ARBA" id="ARBA00023015"/>
    </source>
</evidence>
<dbReference type="InterPro" id="IPR013324">
    <property type="entry name" value="RNA_pol_sigma_r3/r4-like"/>
</dbReference>
<dbReference type="InterPro" id="IPR036388">
    <property type="entry name" value="WH-like_DNA-bd_sf"/>
</dbReference>
<evidence type="ECO:0000256" key="3">
    <source>
        <dbReference type="ARBA" id="ARBA00023082"/>
    </source>
</evidence>
<dbReference type="OrthoDB" id="5518337at2"/>
<keyword evidence="3" id="KW-0731">Sigma factor</keyword>
<organism evidence="6 7">
    <name type="scientific">Actinacidiphila oryziradicis</name>
    <dbReference type="NCBI Taxonomy" id="2571141"/>
    <lineage>
        <taxon>Bacteria</taxon>
        <taxon>Bacillati</taxon>
        <taxon>Actinomycetota</taxon>
        <taxon>Actinomycetes</taxon>
        <taxon>Kitasatosporales</taxon>
        <taxon>Streptomycetaceae</taxon>
        <taxon>Actinacidiphila</taxon>
    </lineage>
</organism>
<protein>
    <recommendedName>
        <fullName evidence="5">RNA polymerase sigma factor 70 region 4 type 2 domain-containing protein</fullName>
    </recommendedName>
</protein>
<evidence type="ECO:0000256" key="1">
    <source>
        <dbReference type="ARBA" id="ARBA00010641"/>
    </source>
</evidence>
<feature type="domain" description="RNA polymerase sigma factor 70 region 4 type 2" evidence="5">
    <location>
        <begin position="2"/>
        <end position="48"/>
    </location>
</feature>
<dbReference type="Gene3D" id="1.10.10.10">
    <property type="entry name" value="Winged helix-like DNA-binding domain superfamily/Winged helix DNA-binding domain"/>
    <property type="match status" value="1"/>
</dbReference>
<comment type="similarity">
    <text evidence="1">Belongs to the sigma-70 factor family. ECF subfamily.</text>
</comment>
<accession>A0A4U0RUU8</accession>
<evidence type="ECO:0000259" key="5">
    <source>
        <dbReference type="Pfam" id="PF08281"/>
    </source>
</evidence>
<dbReference type="Pfam" id="PF08281">
    <property type="entry name" value="Sigma70_r4_2"/>
    <property type="match status" value="1"/>
</dbReference>
<proteinExistence type="inferred from homology"/>
<dbReference type="AlphaFoldDB" id="A0A4U0RUU8"/>
<dbReference type="Proteomes" id="UP000305778">
    <property type="component" value="Unassembled WGS sequence"/>
</dbReference>